<dbReference type="OMA" id="ENIVHRV"/>
<dbReference type="OrthoDB" id="2121828at2759"/>
<keyword evidence="13" id="KW-0472">Membrane</keyword>
<evidence type="ECO:0000313" key="20">
    <source>
        <dbReference type="Proteomes" id="UP000261560"/>
    </source>
</evidence>
<evidence type="ECO:0000256" key="5">
    <source>
        <dbReference type="ARBA" id="ARBA00022448"/>
    </source>
</evidence>
<dbReference type="PANTHER" id="PTHR11709">
    <property type="entry name" value="MULTI-COPPER OXIDASE"/>
    <property type="match status" value="1"/>
</dbReference>
<keyword evidence="15" id="KW-0325">Glycoprotein</keyword>
<keyword evidence="12" id="KW-0406">Ion transport</keyword>
<dbReference type="FunFam" id="2.60.40.420:FF:000033">
    <property type="entry name" value="Ceruloplasmin"/>
    <property type="match status" value="1"/>
</dbReference>
<feature type="domain" description="Plastocyanin-like" evidence="18">
    <location>
        <begin position="440"/>
        <end position="550"/>
    </location>
</feature>
<dbReference type="FunFam" id="2.60.40.420:FF:000002">
    <property type="entry name" value="Hephaestin like 1"/>
    <property type="match status" value="1"/>
</dbReference>
<evidence type="ECO:0000256" key="6">
    <source>
        <dbReference type="ARBA" id="ARBA00022692"/>
    </source>
</evidence>
<dbReference type="KEGG" id="oml:112150414"/>
<feature type="chain" id="PRO_5017372418" description="ferroxidase" evidence="16">
    <location>
        <begin position="22"/>
        <end position="1050"/>
    </location>
</feature>
<evidence type="ECO:0000259" key="18">
    <source>
        <dbReference type="Pfam" id="PF07732"/>
    </source>
</evidence>
<dbReference type="PROSITE" id="PS00080">
    <property type="entry name" value="MULTICOPPER_OXIDASE2"/>
    <property type="match status" value="1"/>
</dbReference>
<dbReference type="FunFam" id="2.60.40.420:FF:000028">
    <property type="entry name" value="Ceruloplasmin"/>
    <property type="match status" value="1"/>
</dbReference>
<dbReference type="GO" id="GO:0005886">
    <property type="term" value="C:plasma membrane"/>
    <property type="evidence" value="ECO:0007669"/>
    <property type="project" value="TreeGrafter"/>
</dbReference>
<comment type="similarity">
    <text evidence="3">Belongs to the multicopper oxidase family.</text>
</comment>
<comment type="subcellular location">
    <subcellularLocation>
        <location evidence="2">Membrane</location>
        <topology evidence="2">Single-pass membrane protein</topology>
    </subcellularLocation>
</comment>
<keyword evidence="9" id="KW-0677">Repeat</keyword>
<keyword evidence="14" id="KW-1015">Disulfide bond</keyword>
<dbReference type="GeneTree" id="ENSGT00940000155866"/>
<dbReference type="InterPro" id="IPR033138">
    <property type="entry name" value="Cu_oxidase_CS"/>
</dbReference>
<evidence type="ECO:0000256" key="4">
    <source>
        <dbReference type="ARBA" id="ARBA00013107"/>
    </source>
</evidence>
<keyword evidence="8 16" id="KW-0732">Signal</keyword>
<evidence type="ECO:0000256" key="8">
    <source>
        <dbReference type="ARBA" id="ARBA00022729"/>
    </source>
</evidence>
<dbReference type="Ensembl" id="ENSOMET00000000812.1">
    <property type="protein sequence ID" value="ENSOMEP00000009408.1"/>
    <property type="gene ID" value="ENSOMEG00000010618.1"/>
</dbReference>
<dbReference type="PaxDb" id="30732-ENSOMEP00000009408"/>
<organism evidence="19 20">
    <name type="scientific">Oryzias melastigma</name>
    <name type="common">Marine medaka</name>
    <dbReference type="NCBI Taxonomy" id="30732"/>
    <lineage>
        <taxon>Eukaryota</taxon>
        <taxon>Metazoa</taxon>
        <taxon>Chordata</taxon>
        <taxon>Craniata</taxon>
        <taxon>Vertebrata</taxon>
        <taxon>Euteleostomi</taxon>
        <taxon>Actinopterygii</taxon>
        <taxon>Neopterygii</taxon>
        <taxon>Teleostei</taxon>
        <taxon>Neoteleostei</taxon>
        <taxon>Acanthomorphata</taxon>
        <taxon>Ovalentaria</taxon>
        <taxon>Atherinomorphae</taxon>
        <taxon>Beloniformes</taxon>
        <taxon>Adrianichthyidae</taxon>
        <taxon>Oryziinae</taxon>
        <taxon>Oryzias</taxon>
    </lineage>
</organism>
<dbReference type="PROSITE" id="PS00079">
    <property type="entry name" value="MULTICOPPER_OXIDASE1"/>
    <property type="match status" value="2"/>
</dbReference>
<evidence type="ECO:0000256" key="7">
    <source>
        <dbReference type="ARBA" id="ARBA00022723"/>
    </source>
</evidence>
<evidence type="ECO:0000256" key="11">
    <source>
        <dbReference type="ARBA" id="ARBA00023002"/>
    </source>
</evidence>
<dbReference type="STRING" id="30732.ENSOMEP00000009408"/>
<keyword evidence="10" id="KW-1133">Transmembrane helix</keyword>
<evidence type="ECO:0000313" key="19">
    <source>
        <dbReference type="Ensembl" id="ENSOMEP00000009408.1"/>
    </source>
</evidence>
<dbReference type="GO" id="GO:0004322">
    <property type="term" value="F:ferroxidase activity"/>
    <property type="evidence" value="ECO:0007669"/>
    <property type="project" value="UniProtKB-EC"/>
</dbReference>
<dbReference type="InterPro" id="IPR011706">
    <property type="entry name" value="Cu-oxidase_C"/>
</dbReference>
<dbReference type="InterPro" id="IPR011707">
    <property type="entry name" value="Cu-oxidase-like_N"/>
</dbReference>
<dbReference type="GeneID" id="112150414"/>
<dbReference type="GO" id="GO:0006826">
    <property type="term" value="P:iron ion transport"/>
    <property type="evidence" value="ECO:0007669"/>
    <property type="project" value="TreeGrafter"/>
</dbReference>
<dbReference type="SUPFAM" id="SSF49503">
    <property type="entry name" value="Cupredoxins"/>
    <property type="match status" value="6"/>
</dbReference>
<evidence type="ECO:0000256" key="16">
    <source>
        <dbReference type="SAM" id="SignalP"/>
    </source>
</evidence>
<reference evidence="19" key="2">
    <citation type="submission" date="2025-09" db="UniProtKB">
        <authorList>
            <consortium name="Ensembl"/>
        </authorList>
    </citation>
    <scope>IDENTIFICATION</scope>
</reference>
<evidence type="ECO:0000256" key="3">
    <source>
        <dbReference type="ARBA" id="ARBA00010609"/>
    </source>
</evidence>
<keyword evidence="6" id="KW-0812">Transmembrane</keyword>
<evidence type="ECO:0000256" key="13">
    <source>
        <dbReference type="ARBA" id="ARBA00023136"/>
    </source>
</evidence>
<evidence type="ECO:0000256" key="10">
    <source>
        <dbReference type="ARBA" id="ARBA00022989"/>
    </source>
</evidence>
<dbReference type="InterPro" id="IPR002355">
    <property type="entry name" value="Cu_oxidase_Cu_BS"/>
</dbReference>
<dbReference type="GO" id="GO:0005507">
    <property type="term" value="F:copper ion binding"/>
    <property type="evidence" value="ECO:0007669"/>
    <property type="project" value="InterPro"/>
</dbReference>
<proteinExistence type="inferred from homology"/>
<dbReference type="Pfam" id="PF07731">
    <property type="entry name" value="Cu-oxidase_2"/>
    <property type="match status" value="2"/>
</dbReference>
<evidence type="ECO:0000256" key="14">
    <source>
        <dbReference type="ARBA" id="ARBA00023157"/>
    </source>
</evidence>
<evidence type="ECO:0000259" key="17">
    <source>
        <dbReference type="Pfam" id="PF07731"/>
    </source>
</evidence>
<feature type="signal peptide" evidence="16">
    <location>
        <begin position="1"/>
        <end position="21"/>
    </location>
</feature>
<protein>
    <recommendedName>
        <fullName evidence="4">ferroxidase</fullName>
        <ecNumber evidence="4">1.16.3.1</ecNumber>
    </recommendedName>
</protein>
<name>A0A3B3BWI5_ORYME</name>
<dbReference type="FunFam" id="2.60.40.420:FF:000009">
    <property type="entry name" value="Ceruloplasmin"/>
    <property type="match status" value="1"/>
</dbReference>
<accession>A0A3B3BWI5</accession>
<evidence type="ECO:0000256" key="12">
    <source>
        <dbReference type="ARBA" id="ARBA00023065"/>
    </source>
</evidence>
<dbReference type="InterPro" id="IPR045087">
    <property type="entry name" value="Cu-oxidase_fam"/>
</dbReference>
<dbReference type="AlphaFoldDB" id="A0A3B3BWI5"/>
<comment type="cofactor">
    <cofactor evidence="1">
        <name>Cu cation</name>
        <dbReference type="ChEBI" id="CHEBI:23378"/>
    </cofactor>
</comment>
<dbReference type="Pfam" id="PF07732">
    <property type="entry name" value="Cu-oxidase_3"/>
    <property type="match status" value="2"/>
</dbReference>
<dbReference type="RefSeq" id="XP_024134503.1">
    <property type="nucleotide sequence ID" value="XM_024278735.1"/>
</dbReference>
<dbReference type="Proteomes" id="UP000261560">
    <property type="component" value="Unplaced"/>
</dbReference>
<evidence type="ECO:0000256" key="2">
    <source>
        <dbReference type="ARBA" id="ARBA00004167"/>
    </source>
</evidence>
<dbReference type="PANTHER" id="PTHR11709:SF226">
    <property type="entry name" value="CERULOPLASMIN"/>
    <property type="match status" value="1"/>
</dbReference>
<feature type="domain" description="Plastocyanin-like" evidence="17">
    <location>
        <begin position="956"/>
        <end position="1044"/>
    </location>
</feature>
<sequence length="1050" mass="119312">MHSFCVRTVLLFISSTLCVSGITREYFIQIEEVEWNYAPSGMNLIQNRPIDEDEEASIFLKRGPQRIGAVYKKAVYKQYTDATYGQEIPKPIWLGYMGPMLMAESGDKVVIHLKNLASRPYTVHPHGLTYTKGKEGALYPDGTGPMLKEDDAIPPGKVFTYEWVLTDNHGPTSDDSNCVTRFYHSHLNTAKDISSGLLGPLLICKKGTLGTCGDKYANQAFTVMFMVSDENLSWYIDANIETFVSDPIENLKNDEGFIESNKMHAINGFMYGNLPGLNICQGNKVNWYTIGFGNEVDMHSVHFHGQILTALNHHTDTLSLFPASSITAAMVAQNPGLWLLACNVNDHFLAGMQAFFRIFICHPNAHKKSSVSKLREYFIAAQEQVWNYAPNIPEESEAQIFVSNGPNRIGSSYKKVRYVGYTDSSFRKKIHHDTQDHLGILGPVLRAEEGDLIRVVFKNEASRPYSVQAHGVQYTIDQEGTLYSDRYQGHETPLPASFVRPGAVYAYEWTVPNGAGPEEGEPDCLTYLYYSAVDQVKDTSSGLVGPLLICRPGSLEEGMQKNYNKEFHLMATVFDENLSWYLDENIQTFTTSPQTVDKQDTGFIMSNKMHAINGYVYNNLPGLRMCKGDKVSWHLSALGTETDIISFYFQGNRFIYRQNRRDSISVFPHISHTVTMEPDSMGQFEVASATLDHYRYGMRANYIVDWSNLYQRRNWITHTRTYFIAAVEIEWDYSPSRAFEAELYNGVNNPAIIFVDRGTGFIGSRYKKVVYREFTDCTFTTEVRRGPDMNHLGVMGPIIHAFVGEQVKIVFKNMASRTYSIHAHGVKTASPHVYETKPGEIHTYTWYITKNTGPTPEQEPCIASAYFSTVDVTKDLNSGLIGPLVICRGWNKIFRLKGNVKEFATLFFIFDENDSWYLDDNIKEYISNPQPDLKSDENFIESNKMHGINGYVYGNLHLYMEVGNRVYWHILGMGNEVDIHTVHWHGHSLEYKLGGNLYRTDVYELFPATFQTTKLIPLFPGSWLFHCHVHDHIKAGMEAVYTVLEKPRIH</sequence>
<evidence type="ECO:0000256" key="1">
    <source>
        <dbReference type="ARBA" id="ARBA00001935"/>
    </source>
</evidence>
<evidence type="ECO:0000256" key="15">
    <source>
        <dbReference type="ARBA" id="ARBA00023180"/>
    </source>
</evidence>
<keyword evidence="5" id="KW-0813">Transport</keyword>
<dbReference type="InterPro" id="IPR008972">
    <property type="entry name" value="Cupredoxin"/>
</dbReference>
<feature type="domain" description="Plastocyanin-like" evidence="18">
    <location>
        <begin position="96"/>
        <end position="205"/>
    </location>
</feature>
<reference evidence="19" key="1">
    <citation type="submission" date="2025-08" db="UniProtKB">
        <authorList>
            <consortium name="Ensembl"/>
        </authorList>
    </citation>
    <scope>IDENTIFICATION</scope>
</reference>
<keyword evidence="7" id="KW-0479">Metal-binding</keyword>
<dbReference type="Gene3D" id="2.60.40.420">
    <property type="entry name" value="Cupredoxins - blue copper proteins"/>
    <property type="match status" value="4"/>
</dbReference>
<keyword evidence="20" id="KW-1185">Reference proteome</keyword>
<dbReference type="EC" id="1.16.3.1" evidence="4"/>
<feature type="domain" description="Plastocyanin-like" evidence="17">
    <location>
        <begin position="267"/>
        <end position="355"/>
    </location>
</feature>
<evidence type="ECO:0000256" key="9">
    <source>
        <dbReference type="ARBA" id="ARBA00022737"/>
    </source>
</evidence>
<keyword evidence="11" id="KW-0560">Oxidoreductase</keyword>